<dbReference type="InterPro" id="IPR009019">
    <property type="entry name" value="KH_sf_prok-type"/>
</dbReference>
<evidence type="ECO:0000313" key="5">
    <source>
        <dbReference type="Proteomes" id="UP001434883"/>
    </source>
</evidence>
<dbReference type="InterPro" id="IPR015946">
    <property type="entry name" value="KH_dom-like_a/b"/>
</dbReference>
<name>A0ABV0Q6P2_9TELE</name>
<feature type="domain" description="K Homology" evidence="3">
    <location>
        <begin position="40"/>
        <end position="64"/>
    </location>
</feature>
<evidence type="ECO:0000259" key="3">
    <source>
        <dbReference type="Pfam" id="PF00013"/>
    </source>
</evidence>
<dbReference type="EMBL" id="JAHRIN010000475">
    <property type="protein sequence ID" value="MEQ2191137.1"/>
    <property type="molecule type" value="Genomic_DNA"/>
</dbReference>
<reference evidence="4 5" key="1">
    <citation type="submission" date="2021-06" db="EMBL/GenBank/DDBJ databases">
        <authorList>
            <person name="Palmer J.M."/>
        </authorList>
    </citation>
    <scope>NUCLEOTIDE SEQUENCE [LARGE SCALE GENOMIC DNA]</scope>
    <source>
        <strain evidence="4 5">XC_2019</strain>
        <tissue evidence="4">Muscle</tissue>
    </source>
</reference>
<evidence type="ECO:0000256" key="1">
    <source>
        <dbReference type="ARBA" id="ARBA00004637"/>
    </source>
</evidence>
<organism evidence="4 5">
    <name type="scientific">Xenoophorus captivus</name>
    <dbReference type="NCBI Taxonomy" id="1517983"/>
    <lineage>
        <taxon>Eukaryota</taxon>
        <taxon>Metazoa</taxon>
        <taxon>Chordata</taxon>
        <taxon>Craniata</taxon>
        <taxon>Vertebrata</taxon>
        <taxon>Euteleostomi</taxon>
        <taxon>Actinopterygii</taxon>
        <taxon>Neopterygii</taxon>
        <taxon>Teleostei</taxon>
        <taxon>Neoteleostei</taxon>
        <taxon>Acanthomorphata</taxon>
        <taxon>Ovalentaria</taxon>
        <taxon>Atherinomorphae</taxon>
        <taxon>Cyprinodontiformes</taxon>
        <taxon>Goodeidae</taxon>
        <taxon>Xenoophorus</taxon>
    </lineage>
</organism>
<comment type="subcellular location">
    <subcellularLocation>
        <location evidence="1">Mitochondrion inner membrane</location>
        <topology evidence="1">Peripheral membrane protein</topology>
    </subcellularLocation>
</comment>
<proteinExistence type="predicted"/>
<keyword evidence="2" id="KW-0694">RNA-binding</keyword>
<dbReference type="Gene3D" id="3.30.300.20">
    <property type="match status" value="1"/>
</dbReference>
<evidence type="ECO:0000313" key="4">
    <source>
        <dbReference type="EMBL" id="MEQ2191137.1"/>
    </source>
</evidence>
<dbReference type="SUPFAM" id="SSF54814">
    <property type="entry name" value="Prokaryotic type KH domain (KH-domain type II)"/>
    <property type="match status" value="1"/>
</dbReference>
<feature type="non-terminal residue" evidence="4">
    <location>
        <position position="1"/>
    </location>
</feature>
<accession>A0ABV0Q6P2</accession>
<dbReference type="Proteomes" id="UP001434883">
    <property type="component" value="Unassembled WGS sequence"/>
</dbReference>
<protein>
    <submittedName>
        <fullName evidence="4">Far upstream element-binding protein 3</fullName>
    </submittedName>
</protein>
<gene>
    <name evidence="4" type="primary">FUBP3_2</name>
    <name evidence="4" type="ORF">XENOCAPTIV_021729</name>
</gene>
<dbReference type="InterPro" id="IPR004088">
    <property type="entry name" value="KH_dom_type_1"/>
</dbReference>
<comment type="caution">
    <text evidence="4">The sequence shown here is derived from an EMBL/GenBank/DDBJ whole genome shotgun (WGS) entry which is preliminary data.</text>
</comment>
<dbReference type="Pfam" id="PF00013">
    <property type="entry name" value="KH_1"/>
    <property type="match status" value="1"/>
</dbReference>
<dbReference type="PROSITE" id="PS50084">
    <property type="entry name" value="KH_TYPE_1"/>
    <property type="match status" value="1"/>
</dbReference>
<sequence length="67" mass="7423">FILQHPVKLKHAKRLLSEIVEQCRYGPGFHNDMDGNSSIQQILIPANKVGLVIGKGGETIKQLQVCL</sequence>
<keyword evidence="5" id="KW-1185">Reference proteome</keyword>
<evidence type="ECO:0000256" key="2">
    <source>
        <dbReference type="PROSITE-ProRule" id="PRU00117"/>
    </source>
</evidence>